<name>A0AAD5N9F3_PARTN</name>
<protein>
    <submittedName>
        <fullName evidence="1">Uncharacterized protein</fullName>
    </submittedName>
</protein>
<dbReference type="Proteomes" id="UP001196413">
    <property type="component" value="Unassembled WGS sequence"/>
</dbReference>
<dbReference type="EMBL" id="JAHQIW010005318">
    <property type="protein sequence ID" value="KAJ1365631.1"/>
    <property type="molecule type" value="Genomic_DNA"/>
</dbReference>
<sequence length="103" mass="11742">MDGETKSENESRYKNVTRDQLTECCDGSMDCGSWRCVNSSLVEMHVCRANNSHLVPGRCTRIVAIVQRIVRVVESVVRQGGFEELAWTIEPLYAKQDYQSKDK</sequence>
<evidence type="ECO:0000313" key="2">
    <source>
        <dbReference type="Proteomes" id="UP001196413"/>
    </source>
</evidence>
<organism evidence="1 2">
    <name type="scientific">Parelaphostrongylus tenuis</name>
    <name type="common">Meningeal worm</name>
    <dbReference type="NCBI Taxonomy" id="148309"/>
    <lineage>
        <taxon>Eukaryota</taxon>
        <taxon>Metazoa</taxon>
        <taxon>Ecdysozoa</taxon>
        <taxon>Nematoda</taxon>
        <taxon>Chromadorea</taxon>
        <taxon>Rhabditida</taxon>
        <taxon>Rhabditina</taxon>
        <taxon>Rhabditomorpha</taxon>
        <taxon>Strongyloidea</taxon>
        <taxon>Metastrongylidae</taxon>
        <taxon>Parelaphostrongylus</taxon>
    </lineage>
</organism>
<proteinExistence type="predicted"/>
<accession>A0AAD5N9F3</accession>
<gene>
    <name evidence="1" type="ORF">KIN20_026019</name>
</gene>
<dbReference type="AlphaFoldDB" id="A0AAD5N9F3"/>
<comment type="caution">
    <text evidence="1">The sequence shown here is derived from an EMBL/GenBank/DDBJ whole genome shotgun (WGS) entry which is preliminary data.</text>
</comment>
<evidence type="ECO:0000313" key="1">
    <source>
        <dbReference type="EMBL" id="KAJ1365631.1"/>
    </source>
</evidence>
<keyword evidence="2" id="KW-1185">Reference proteome</keyword>
<reference evidence="1" key="1">
    <citation type="submission" date="2021-06" db="EMBL/GenBank/DDBJ databases">
        <title>Parelaphostrongylus tenuis whole genome reference sequence.</title>
        <authorList>
            <person name="Garwood T.J."/>
            <person name="Larsen P.A."/>
            <person name="Fountain-Jones N.M."/>
            <person name="Garbe J.R."/>
            <person name="Macchietto M.G."/>
            <person name="Kania S.A."/>
            <person name="Gerhold R.W."/>
            <person name="Richards J.E."/>
            <person name="Wolf T.M."/>
        </authorList>
    </citation>
    <scope>NUCLEOTIDE SEQUENCE</scope>
    <source>
        <strain evidence="1">MNPRO001-30</strain>
        <tissue evidence="1">Meninges</tissue>
    </source>
</reference>